<evidence type="ECO:0000313" key="2">
    <source>
        <dbReference type="EMBL" id="VDM28397.1"/>
    </source>
</evidence>
<evidence type="ECO:0000256" key="1">
    <source>
        <dbReference type="SAM" id="MobiDB-lite"/>
    </source>
</evidence>
<dbReference type="AlphaFoldDB" id="A0A183U2G0"/>
<organism evidence="3 4">
    <name type="scientific">Toxocara canis</name>
    <name type="common">Canine roundworm</name>
    <dbReference type="NCBI Taxonomy" id="6265"/>
    <lineage>
        <taxon>Eukaryota</taxon>
        <taxon>Metazoa</taxon>
        <taxon>Ecdysozoa</taxon>
        <taxon>Nematoda</taxon>
        <taxon>Chromadorea</taxon>
        <taxon>Rhabditida</taxon>
        <taxon>Spirurina</taxon>
        <taxon>Ascaridomorpha</taxon>
        <taxon>Ascaridoidea</taxon>
        <taxon>Toxocaridae</taxon>
        <taxon>Toxocara</taxon>
    </lineage>
</organism>
<dbReference type="Proteomes" id="UP000050794">
    <property type="component" value="Unassembled WGS sequence"/>
</dbReference>
<accession>A0A183U2G0</accession>
<name>A0A183U2G0_TOXCA</name>
<feature type="compositionally biased region" description="Acidic residues" evidence="1">
    <location>
        <begin position="44"/>
        <end position="60"/>
    </location>
</feature>
<proteinExistence type="predicted"/>
<dbReference type="EMBL" id="UYWY01002861">
    <property type="protein sequence ID" value="VDM28397.1"/>
    <property type="molecule type" value="Genomic_DNA"/>
</dbReference>
<reference evidence="4" key="1">
    <citation type="submission" date="2016-06" db="UniProtKB">
        <authorList>
            <consortium name="WormBaseParasite"/>
        </authorList>
    </citation>
    <scope>IDENTIFICATION</scope>
</reference>
<evidence type="ECO:0000313" key="3">
    <source>
        <dbReference type="Proteomes" id="UP000050794"/>
    </source>
</evidence>
<feature type="region of interest" description="Disordered" evidence="1">
    <location>
        <begin position="40"/>
        <end position="74"/>
    </location>
</feature>
<gene>
    <name evidence="2" type="ORF">TCNE_LOCUS2680</name>
</gene>
<sequence length="110" mass="11730">MHILTIKNIGPDQFDTYRCTAINDNGVHFADIVVRGSGFRGGDIDADNEPDDPLDSDGADGEVQKREETSLASTTIAPSRVSHFTTIFRRGGVSSSMIACMTSVLVGSVP</sequence>
<reference evidence="2 3" key="2">
    <citation type="submission" date="2018-11" db="EMBL/GenBank/DDBJ databases">
        <authorList>
            <consortium name="Pathogen Informatics"/>
        </authorList>
    </citation>
    <scope>NUCLEOTIDE SEQUENCE [LARGE SCALE GENOMIC DNA]</scope>
</reference>
<dbReference type="WBParaSite" id="TCNE_0000268001-mRNA-1">
    <property type="protein sequence ID" value="TCNE_0000268001-mRNA-1"/>
    <property type="gene ID" value="TCNE_0000268001"/>
</dbReference>
<evidence type="ECO:0000313" key="4">
    <source>
        <dbReference type="WBParaSite" id="TCNE_0000268001-mRNA-1"/>
    </source>
</evidence>
<protein>
    <submittedName>
        <fullName evidence="4">I-set domain-containing protein</fullName>
    </submittedName>
</protein>
<keyword evidence="3" id="KW-1185">Reference proteome</keyword>